<accession>A0A6S7LP54</accession>
<dbReference type="EMBL" id="CACRXK020025998">
    <property type="protein sequence ID" value="CAB4039883.1"/>
    <property type="molecule type" value="Genomic_DNA"/>
</dbReference>
<evidence type="ECO:0000313" key="1">
    <source>
        <dbReference type="EMBL" id="CAB4039883.1"/>
    </source>
</evidence>
<feature type="non-terminal residue" evidence="1">
    <location>
        <position position="174"/>
    </location>
</feature>
<sequence length="174" mass="20008">TAQEYDVLNQTRTDLDETDTMFNASINDVPRGDERLNKLLARLADADRVQEETNLQLSELEATLQQEIGRRQELEVLLEEQHKRRDHRVNILDEERTPLTGSPAVQGGQLYQHRVSHINRRSETSLMSLRGCLQSSGLLARLLCGQARGRWPIMLYLLFIHSALLVCFYFLYAA</sequence>
<name>A0A6S7LP54_PARCT</name>
<proteinExistence type="predicted"/>
<dbReference type="Proteomes" id="UP001152795">
    <property type="component" value="Unassembled WGS sequence"/>
</dbReference>
<protein>
    <submittedName>
        <fullName evidence="1">Uncharacterized protein</fullName>
    </submittedName>
</protein>
<gene>
    <name evidence="1" type="ORF">PACLA_8A082411</name>
</gene>
<reference evidence="1" key="1">
    <citation type="submission" date="2020-04" db="EMBL/GenBank/DDBJ databases">
        <authorList>
            <person name="Alioto T."/>
            <person name="Alioto T."/>
            <person name="Gomez Garrido J."/>
        </authorList>
    </citation>
    <scope>NUCLEOTIDE SEQUENCE</scope>
    <source>
        <strain evidence="1">A484AB</strain>
    </source>
</reference>
<organism evidence="1 2">
    <name type="scientific">Paramuricea clavata</name>
    <name type="common">Red gorgonian</name>
    <name type="synonym">Violescent sea-whip</name>
    <dbReference type="NCBI Taxonomy" id="317549"/>
    <lineage>
        <taxon>Eukaryota</taxon>
        <taxon>Metazoa</taxon>
        <taxon>Cnidaria</taxon>
        <taxon>Anthozoa</taxon>
        <taxon>Octocorallia</taxon>
        <taxon>Malacalcyonacea</taxon>
        <taxon>Plexauridae</taxon>
        <taxon>Paramuricea</taxon>
    </lineage>
</organism>
<keyword evidence="2" id="KW-1185">Reference proteome</keyword>
<dbReference type="AlphaFoldDB" id="A0A6S7LP54"/>
<comment type="caution">
    <text evidence="1">The sequence shown here is derived from an EMBL/GenBank/DDBJ whole genome shotgun (WGS) entry which is preliminary data.</text>
</comment>
<evidence type="ECO:0000313" key="2">
    <source>
        <dbReference type="Proteomes" id="UP001152795"/>
    </source>
</evidence>